<evidence type="ECO:0000313" key="2">
    <source>
        <dbReference type="Proteomes" id="UP001310022"/>
    </source>
</evidence>
<dbReference type="AlphaFoldDB" id="A0AAN4VW72"/>
<dbReference type="EMBL" id="BQKE01000001">
    <property type="protein sequence ID" value="GJM60077.1"/>
    <property type="molecule type" value="Genomic_DNA"/>
</dbReference>
<reference evidence="1 2" key="1">
    <citation type="submission" date="2021-12" db="EMBL/GenBank/DDBJ databases">
        <title>Genome sequencing of bacteria with rrn-lacking chromosome and rrn-plasmid.</title>
        <authorList>
            <person name="Anda M."/>
            <person name="Iwasaki W."/>
        </authorList>
    </citation>
    <scope>NUCLEOTIDE SEQUENCE [LARGE SCALE GENOMIC DNA]</scope>
    <source>
        <strain evidence="1 2">NBRC 15940</strain>
    </source>
</reference>
<keyword evidence="2" id="KW-1185">Reference proteome</keyword>
<proteinExistence type="predicted"/>
<gene>
    <name evidence="1" type="ORF">PEDI_06290</name>
</gene>
<name>A0AAN4VW72_9BACT</name>
<accession>A0AAN4VW72</accession>
<sequence>MKIWALGLLIFPFMMYLAEGEKKVEKQPEPTKTLAESLSQNSLENILSLQKVDFTKHTSKENREFFQFRLNQHMDLIHLKEQLKPVDYALVQEIIQKDCHQWLDSSHISMQLKMGQLFTGMLEHENGSTYFALDRQGNIYGWSGY</sequence>
<dbReference type="RefSeq" id="WP_338235948.1">
    <property type="nucleotide sequence ID" value="NZ_BQKE01000001.1"/>
</dbReference>
<evidence type="ECO:0000313" key="1">
    <source>
        <dbReference type="EMBL" id="GJM60077.1"/>
    </source>
</evidence>
<protein>
    <submittedName>
        <fullName evidence="1">Uncharacterized protein</fullName>
    </submittedName>
</protein>
<organism evidence="1 2">
    <name type="scientific">Persicobacter diffluens</name>
    <dbReference type="NCBI Taxonomy" id="981"/>
    <lineage>
        <taxon>Bacteria</taxon>
        <taxon>Pseudomonadati</taxon>
        <taxon>Bacteroidota</taxon>
        <taxon>Cytophagia</taxon>
        <taxon>Cytophagales</taxon>
        <taxon>Persicobacteraceae</taxon>
        <taxon>Persicobacter</taxon>
    </lineage>
</organism>
<dbReference type="Proteomes" id="UP001310022">
    <property type="component" value="Unassembled WGS sequence"/>
</dbReference>
<comment type="caution">
    <text evidence="1">The sequence shown here is derived from an EMBL/GenBank/DDBJ whole genome shotgun (WGS) entry which is preliminary data.</text>
</comment>